<evidence type="ECO:0000313" key="6">
    <source>
        <dbReference type="Proteomes" id="UP001375743"/>
    </source>
</evidence>
<evidence type="ECO:0000256" key="3">
    <source>
        <dbReference type="ARBA" id="ARBA00022729"/>
    </source>
</evidence>
<keyword evidence="2" id="KW-0813">Transport</keyword>
<name>A0ABU8XQ31_9PROT</name>
<proteinExistence type="predicted"/>
<reference evidence="5 6" key="1">
    <citation type="submission" date="2024-01" db="EMBL/GenBank/DDBJ databases">
        <title>Multi-omics insights into the function and evolution of sodium benzoate biodegradation pathways in Benzoatithermus flavus gen. nov., sp. nov. from hot spring.</title>
        <authorList>
            <person name="Hu C.-J."/>
            <person name="Li W.-J."/>
        </authorList>
    </citation>
    <scope>NUCLEOTIDE SEQUENCE [LARGE SCALE GENOMIC DNA]</scope>
    <source>
        <strain evidence="5 6">SYSU G07066</strain>
    </source>
</reference>
<dbReference type="SUPFAM" id="SSF53850">
    <property type="entry name" value="Periplasmic binding protein-like II"/>
    <property type="match status" value="1"/>
</dbReference>
<comment type="subcellular location">
    <subcellularLocation>
        <location evidence="1">Periplasm</location>
    </subcellularLocation>
</comment>
<dbReference type="PROSITE" id="PS51318">
    <property type="entry name" value="TAT"/>
    <property type="match status" value="1"/>
</dbReference>
<keyword evidence="4" id="KW-0574">Periplasm</keyword>
<dbReference type="InterPro" id="IPR006059">
    <property type="entry name" value="SBP"/>
</dbReference>
<evidence type="ECO:0000256" key="2">
    <source>
        <dbReference type="ARBA" id="ARBA00022448"/>
    </source>
</evidence>
<keyword evidence="3" id="KW-0732">Signal</keyword>
<dbReference type="Pfam" id="PF13416">
    <property type="entry name" value="SBP_bac_8"/>
    <property type="match status" value="1"/>
</dbReference>
<gene>
    <name evidence="5" type="ORF">U1T56_08935</name>
</gene>
<accession>A0ABU8XQ31</accession>
<dbReference type="PRINTS" id="PR00909">
    <property type="entry name" value="SPERMDNBNDNG"/>
</dbReference>
<dbReference type="InterPro" id="IPR001188">
    <property type="entry name" value="Sperm_putr-bd"/>
</dbReference>
<dbReference type="Proteomes" id="UP001375743">
    <property type="component" value="Unassembled WGS sequence"/>
</dbReference>
<dbReference type="PANTHER" id="PTHR30222:SF17">
    <property type="entry name" value="SPERMIDINE_PUTRESCINE-BINDING PERIPLASMIC PROTEIN"/>
    <property type="match status" value="1"/>
</dbReference>
<dbReference type="PANTHER" id="PTHR30222">
    <property type="entry name" value="SPERMIDINE/PUTRESCINE-BINDING PERIPLASMIC PROTEIN"/>
    <property type="match status" value="1"/>
</dbReference>
<keyword evidence="6" id="KW-1185">Reference proteome</keyword>
<dbReference type="Gene3D" id="3.40.190.10">
    <property type="entry name" value="Periplasmic binding protein-like II"/>
    <property type="match status" value="2"/>
</dbReference>
<evidence type="ECO:0000256" key="4">
    <source>
        <dbReference type="ARBA" id="ARBA00022764"/>
    </source>
</evidence>
<organism evidence="5 6">
    <name type="scientific">Benzoatithermus flavus</name>
    <dbReference type="NCBI Taxonomy" id="3108223"/>
    <lineage>
        <taxon>Bacteria</taxon>
        <taxon>Pseudomonadati</taxon>
        <taxon>Pseudomonadota</taxon>
        <taxon>Alphaproteobacteria</taxon>
        <taxon>Geminicoccales</taxon>
        <taxon>Geminicoccaceae</taxon>
        <taxon>Benzoatithermus</taxon>
    </lineage>
</organism>
<dbReference type="EMBL" id="JBBLZC010000007">
    <property type="protein sequence ID" value="MEK0083277.1"/>
    <property type="molecule type" value="Genomic_DNA"/>
</dbReference>
<evidence type="ECO:0000256" key="1">
    <source>
        <dbReference type="ARBA" id="ARBA00004418"/>
    </source>
</evidence>
<sequence length="383" mass="41884">MTTNFRTAPAAVRLSRRTVLKAGAVAAGAVAAPAIVSPRVLASSGEVNVLFWSDELPSSLIDSFTQKTGIKVNFTGFGSNEELLNKLKASKGRGYDLVAPTMNRAPQWAELELLQPIDMKKVPIGNLNSGMLEKGSAIWDFGKGSTWLPHLWGTEGIAWRTDKWQPKGEFPSYGDIWADENAGKTMGRAHSMLLCAGLYLERIGEMAPGSIWSAYESEEKMRPVWEKLTDWAIRRKKNIKIIWNDADTQKNGLMNEGVIVAQTWDGPPLALKTAGEPVMYRAPIEGAMAWVDGMSIPVGAENVEQAYALIAHALDPQVAGKAIDTHGYNSPVIGAEKYANATYAKNFADAYPGDALKKLNPWPAEAPWYADIRAQYVNKFLSA</sequence>
<evidence type="ECO:0000313" key="5">
    <source>
        <dbReference type="EMBL" id="MEK0083277.1"/>
    </source>
</evidence>
<comment type="caution">
    <text evidence="5">The sequence shown here is derived from an EMBL/GenBank/DDBJ whole genome shotgun (WGS) entry which is preliminary data.</text>
</comment>
<protein>
    <submittedName>
        <fullName evidence="5">Extracellular solute-binding protein</fullName>
    </submittedName>
</protein>
<dbReference type="InterPro" id="IPR006311">
    <property type="entry name" value="TAT_signal"/>
</dbReference>
<dbReference type="RefSeq" id="WP_418159122.1">
    <property type="nucleotide sequence ID" value="NZ_JBBLZC010000007.1"/>
</dbReference>